<dbReference type="Proteomes" id="UP001152798">
    <property type="component" value="Chromosome 3"/>
</dbReference>
<organism evidence="2 3">
    <name type="scientific">Nezara viridula</name>
    <name type="common">Southern green stink bug</name>
    <name type="synonym">Cimex viridulus</name>
    <dbReference type="NCBI Taxonomy" id="85310"/>
    <lineage>
        <taxon>Eukaryota</taxon>
        <taxon>Metazoa</taxon>
        <taxon>Ecdysozoa</taxon>
        <taxon>Arthropoda</taxon>
        <taxon>Hexapoda</taxon>
        <taxon>Insecta</taxon>
        <taxon>Pterygota</taxon>
        <taxon>Neoptera</taxon>
        <taxon>Paraneoptera</taxon>
        <taxon>Hemiptera</taxon>
        <taxon>Heteroptera</taxon>
        <taxon>Panheteroptera</taxon>
        <taxon>Pentatomomorpha</taxon>
        <taxon>Pentatomoidea</taxon>
        <taxon>Pentatomidae</taxon>
        <taxon>Pentatominae</taxon>
        <taxon>Nezara</taxon>
    </lineage>
</organism>
<accession>A0A9P0MNF3</accession>
<proteinExistence type="predicted"/>
<dbReference type="AlphaFoldDB" id="A0A9P0MNF3"/>
<name>A0A9P0MNF3_NEZVI</name>
<evidence type="ECO:0000313" key="2">
    <source>
        <dbReference type="EMBL" id="CAH1397046.1"/>
    </source>
</evidence>
<sequence>MDLRSGGTQMYCLTYRGLTVNSNDQEIQCQIMTVAQAEDDTNSPQGVVIAGYPITSGRPPRSRGNELEVHCRESTPADRTSASSH</sequence>
<keyword evidence="3" id="KW-1185">Reference proteome</keyword>
<evidence type="ECO:0000313" key="3">
    <source>
        <dbReference type="Proteomes" id="UP001152798"/>
    </source>
</evidence>
<dbReference type="EMBL" id="OV725079">
    <property type="protein sequence ID" value="CAH1397046.1"/>
    <property type="molecule type" value="Genomic_DNA"/>
</dbReference>
<gene>
    <name evidence="2" type="ORF">NEZAVI_LOCUS6976</name>
</gene>
<evidence type="ECO:0000256" key="1">
    <source>
        <dbReference type="SAM" id="MobiDB-lite"/>
    </source>
</evidence>
<feature type="region of interest" description="Disordered" evidence="1">
    <location>
        <begin position="38"/>
        <end position="85"/>
    </location>
</feature>
<protein>
    <submittedName>
        <fullName evidence="2">Uncharacterized protein</fullName>
    </submittedName>
</protein>
<reference evidence="2" key="1">
    <citation type="submission" date="2022-01" db="EMBL/GenBank/DDBJ databases">
        <authorList>
            <person name="King R."/>
        </authorList>
    </citation>
    <scope>NUCLEOTIDE SEQUENCE</scope>
</reference>
<feature type="compositionally biased region" description="Basic and acidic residues" evidence="1">
    <location>
        <begin position="63"/>
        <end position="76"/>
    </location>
</feature>